<dbReference type="InterPro" id="IPR023210">
    <property type="entry name" value="NADP_OxRdtase_dom"/>
</dbReference>
<dbReference type="InterPro" id="IPR018170">
    <property type="entry name" value="Aldo/ket_reductase_CS"/>
</dbReference>
<comment type="caution">
    <text evidence="6">The sequence shown here is derived from an EMBL/GenBank/DDBJ whole genome shotgun (WGS) entry which is preliminary data.</text>
</comment>
<organism evidence="6 7">
    <name type="scientific">Euplotes crassus</name>
    <dbReference type="NCBI Taxonomy" id="5936"/>
    <lineage>
        <taxon>Eukaryota</taxon>
        <taxon>Sar</taxon>
        <taxon>Alveolata</taxon>
        <taxon>Ciliophora</taxon>
        <taxon>Intramacronucleata</taxon>
        <taxon>Spirotrichea</taxon>
        <taxon>Hypotrichia</taxon>
        <taxon>Euplotida</taxon>
        <taxon>Euplotidae</taxon>
        <taxon>Moneuplotes</taxon>
    </lineage>
</organism>
<dbReference type="CDD" id="cd19071">
    <property type="entry name" value="AKR_AKR1-5-like"/>
    <property type="match status" value="1"/>
</dbReference>
<dbReference type="FunFam" id="3.20.20.100:FF:000002">
    <property type="entry name" value="2,5-diketo-D-gluconic acid reductase A"/>
    <property type="match status" value="1"/>
</dbReference>
<dbReference type="SUPFAM" id="SSF51430">
    <property type="entry name" value="NAD(P)-linked oxidoreductase"/>
    <property type="match status" value="1"/>
</dbReference>
<evidence type="ECO:0000256" key="2">
    <source>
        <dbReference type="PIRSR" id="PIRSR000097-1"/>
    </source>
</evidence>
<dbReference type="Gene3D" id="3.20.20.100">
    <property type="entry name" value="NADP-dependent oxidoreductase domain"/>
    <property type="match status" value="1"/>
</dbReference>
<dbReference type="PRINTS" id="PR00069">
    <property type="entry name" value="ALDKETRDTASE"/>
</dbReference>
<evidence type="ECO:0000256" key="1">
    <source>
        <dbReference type="ARBA" id="ARBA00023002"/>
    </source>
</evidence>
<dbReference type="GO" id="GO:0016616">
    <property type="term" value="F:oxidoreductase activity, acting on the CH-OH group of donors, NAD or NADP as acceptor"/>
    <property type="evidence" value="ECO:0007669"/>
    <property type="project" value="UniProtKB-ARBA"/>
</dbReference>
<protein>
    <recommendedName>
        <fullName evidence="5">NADP-dependent oxidoreductase domain-containing protein</fullName>
    </recommendedName>
</protein>
<dbReference type="InterPro" id="IPR036812">
    <property type="entry name" value="NAD(P)_OxRdtase_dom_sf"/>
</dbReference>
<feature type="binding site" evidence="3">
    <location>
        <position position="113"/>
    </location>
    <ligand>
        <name>substrate</name>
    </ligand>
</feature>
<evidence type="ECO:0000256" key="4">
    <source>
        <dbReference type="PIRSR" id="PIRSR000097-3"/>
    </source>
</evidence>
<dbReference type="AlphaFoldDB" id="A0AAD1XN01"/>
<sequence>MEIIAEGLQLNSGHQMPVLGLGTYLSFDRDTIIKNVKHAVIDCGYRLIDTASAYENEEAIGEALQQCFEAGIKREDLFITTKCFKTEYEDPEKALKTSLERLKLDYVDLYHIHWCMTMIDFDKMEVTGPPIHKVWEKFEKLSEEGLAKSIGVCNANVMMLVELLAGAKVKPSVVQVELHPYLQQEGLVNTCQRFNIQLTAMAPLGAPGFPYSDGSHKILEDEIIKEIADKHGCTPSQVILAWNIQRKVSVIPKSTNNDRIKENKGAEDITLDSEDLNKIKTLNKGHRFFDPGMWIEPESGWFNLSDFD</sequence>
<dbReference type="Pfam" id="PF00248">
    <property type="entry name" value="Aldo_ket_red"/>
    <property type="match status" value="1"/>
</dbReference>
<feature type="site" description="Lowers pKa of active site Tyr" evidence="4">
    <location>
        <position position="82"/>
    </location>
</feature>
<dbReference type="Proteomes" id="UP001295684">
    <property type="component" value="Unassembled WGS sequence"/>
</dbReference>
<dbReference type="PROSITE" id="PS00063">
    <property type="entry name" value="ALDOKETO_REDUCTASE_3"/>
    <property type="match status" value="1"/>
</dbReference>
<feature type="active site" description="Proton donor" evidence="2">
    <location>
        <position position="54"/>
    </location>
</feature>
<keyword evidence="1" id="KW-0560">Oxidoreductase</keyword>
<evidence type="ECO:0000256" key="3">
    <source>
        <dbReference type="PIRSR" id="PIRSR000097-2"/>
    </source>
</evidence>
<keyword evidence="7" id="KW-1185">Reference proteome</keyword>
<reference evidence="6" key="1">
    <citation type="submission" date="2023-07" db="EMBL/GenBank/DDBJ databases">
        <authorList>
            <consortium name="AG Swart"/>
            <person name="Singh M."/>
            <person name="Singh A."/>
            <person name="Seah K."/>
            <person name="Emmerich C."/>
        </authorList>
    </citation>
    <scope>NUCLEOTIDE SEQUENCE</scope>
    <source>
        <strain evidence="6">DP1</strain>
    </source>
</reference>
<proteinExistence type="predicted"/>
<dbReference type="InterPro" id="IPR020471">
    <property type="entry name" value="AKR"/>
</dbReference>
<evidence type="ECO:0000313" key="7">
    <source>
        <dbReference type="Proteomes" id="UP001295684"/>
    </source>
</evidence>
<evidence type="ECO:0000259" key="5">
    <source>
        <dbReference type="Pfam" id="PF00248"/>
    </source>
</evidence>
<accession>A0AAD1XN01</accession>
<gene>
    <name evidence="6" type="ORF">ECRASSUSDP1_LOCUS17249</name>
</gene>
<dbReference type="PROSITE" id="PS00798">
    <property type="entry name" value="ALDOKETO_REDUCTASE_1"/>
    <property type="match status" value="1"/>
</dbReference>
<dbReference type="PIRSF" id="PIRSF000097">
    <property type="entry name" value="AKR"/>
    <property type="match status" value="1"/>
</dbReference>
<dbReference type="EMBL" id="CAMPGE010017391">
    <property type="protein sequence ID" value="CAI2375883.1"/>
    <property type="molecule type" value="Genomic_DNA"/>
</dbReference>
<name>A0AAD1XN01_EUPCR</name>
<feature type="domain" description="NADP-dependent oxidoreductase" evidence="5">
    <location>
        <begin position="21"/>
        <end position="283"/>
    </location>
</feature>
<dbReference type="PANTHER" id="PTHR11732">
    <property type="entry name" value="ALDO/KETO REDUCTASE"/>
    <property type="match status" value="1"/>
</dbReference>
<evidence type="ECO:0000313" key="6">
    <source>
        <dbReference type="EMBL" id="CAI2375883.1"/>
    </source>
</evidence>